<dbReference type="Gene3D" id="3.10.100.10">
    <property type="entry name" value="Mannose-Binding Protein A, subunit A"/>
    <property type="match status" value="1"/>
</dbReference>
<keyword evidence="1" id="KW-1015">Disulfide bond</keyword>
<dbReference type="Pfam" id="PF00059">
    <property type="entry name" value="Lectin_C"/>
    <property type="match status" value="1"/>
</dbReference>
<dbReference type="PANTHER" id="PTHR22803">
    <property type="entry name" value="MANNOSE, PHOSPHOLIPASE, LECTIN RECEPTOR RELATED"/>
    <property type="match status" value="1"/>
</dbReference>
<dbReference type="SUPFAM" id="SSF56436">
    <property type="entry name" value="C-type lectin-like"/>
    <property type="match status" value="1"/>
</dbReference>
<name>A0A0B6ZT36_9EUPU</name>
<dbReference type="SMART" id="SM00034">
    <property type="entry name" value="CLECT"/>
    <property type="match status" value="1"/>
</dbReference>
<feature type="signal peptide" evidence="2">
    <location>
        <begin position="1"/>
        <end position="17"/>
    </location>
</feature>
<dbReference type="EMBL" id="HACG01024954">
    <property type="protein sequence ID" value="CEK71819.1"/>
    <property type="molecule type" value="Transcribed_RNA"/>
</dbReference>
<dbReference type="InterPro" id="IPR050111">
    <property type="entry name" value="C-type_lectin/snaclec_domain"/>
</dbReference>
<evidence type="ECO:0000259" key="3">
    <source>
        <dbReference type="PROSITE" id="PS50041"/>
    </source>
</evidence>
<evidence type="ECO:0000256" key="1">
    <source>
        <dbReference type="ARBA" id="ARBA00023157"/>
    </source>
</evidence>
<sequence length="156" mass="17706">MIRVVLLLALSLQCVLSDDGCYNGWAAYEGYCYGFFVEDVSWLLASANCDLFGARLAEIDSKQRETWLSQQLVVKKLPVAWIGLSSRLHPGVWQWTPSNRDVSRYVNWIPGEPNNYGNNEQCVELKSTGGWNDLNCLTARKFICEKKLDTTHIKKG</sequence>
<organism evidence="4">
    <name type="scientific">Arion vulgaris</name>
    <dbReference type="NCBI Taxonomy" id="1028688"/>
    <lineage>
        <taxon>Eukaryota</taxon>
        <taxon>Metazoa</taxon>
        <taxon>Spiralia</taxon>
        <taxon>Lophotrochozoa</taxon>
        <taxon>Mollusca</taxon>
        <taxon>Gastropoda</taxon>
        <taxon>Heterobranchia</taxon>
        <taxon>Euthyneura</taxon>
        <taxon>Panpulmonata</taxon>
        <taxon>Eupulmonata</taxon>
        <taxon>Stylommatophora</taxon>
        <taxon>Helicina</taxon>
        <taxon>Arionoidea</taxon>
        <taxon>Arionidae</taxon>
        <taxon>Arion</taxon>
    </lineage>
</organism>
<keyword evidence="2" id="KW-0732">Signal</keyword>
<gene>
    <name evidence="4" type="primary">ORF79939</name>
</gene>
<feature type="chain" id="PRO_5002110897" description="C-type lectin domain-containing protein" evidence="2">
    <location>
        <begin position="18"/>
        <end position="156"/>
    </location>
</feature>
<proteinExistence type="predicted"/>
<protein>
    <recommendedName>
        <fullName evidence="3">C-type lectin domain-containing protein</fullName>
    </recommendedName>
</protein>
<evidence type="ECO:0000256" key="2">
    <source>
        <dbReference type="SAM" id="SignalP"/>
    </source>
</evidence>
<dbReference type="PROSITE" id="PS50041">
    <property type="entry name" value="C_TYPE_LECTIN_2"/>
    <property type="match status" value="1"/>
</dbReference>
<evidence type="ECO:0000313" key="4">
    <source>
        <dbReference type="EMBL" id="CEK71819.1"/>
    </source>
</evidence>
<reference evidence="4" key="1">
    <citation type="submission" date="2014-12" db="EMBL/GenBank/DDBJ databases">
        <title>Insight into the proteome of Arion vulgaris.</title>
        <authorList>
            <person name="Aradska J."/>
            <person name="Bulat T."/>
            <person name="Smidak R."/>
            <person name="Sarate P."/>
            <person name="Gangsoo J."/>
            <person name="Sialana F."/>
            <person name="Bilban M."/>
            <person name="Lubec G."/>
        </authorList>
    </citation>
    <scope>NUCLEOTIDE SEQUENCE</scope>
    <source>
        <tissue evidence="4">Skin</tissue>
    </source>
</reference>
<dbReference type="InterPro" id="IPR018378">
    <property type="entry name" value="C-type_lectin_CS"/>
</dbReference>
<dbReference type="InterPro" id="IPR016187">
    <property type="entry name" value="CTDL_fold"/>
</dbReference>
<accession>A0A0B6ZT36</accession>
<dbReference type="InterPro" id="IPR016186">
    <property type="entry name" value="C-type_lectin-like/link_sf"/>
</dbReference>
<dbReference type="PROSITE" id="PS00615">
    <property type="entry name" value="C_TYPE_LECTIN_1"/>
    <property type="match status" value="1"/>
</dbReference>
<feature type="domain" description="C-type lectin" evidence="3">
    <location>
        <begin position="28"/>
        <end position="145"/>
    </location>
</feature>
<dbReference type="AlphaFoldDB" id="A0A0B6ZT36"/>
<dbReference type="InterPro" id="IPR001304">
    <property type="entry name" value="C-type_lectin-like"/>
</dbReference>